<comment type="caution">
    <text evidence="2">The sequence shown here is derived from an EMBL/GenBank/DDBJ whole genome shotgun (WGS) entry which is preliminary data.</text>
</comment>
<keyword evidence="3" id="KW-1185">Reference proteome</keyword>
<accession>A0ABN3CUI7</accession>
<keyword evidence="1" id="KW-0472">Membrane</keyword>
<sequence>MSGHRLSSRAAYLLSLVLNSLLGFLGQFALFYPYYVARDWLAGLGVAAPGIPFRDGYLGALLIGLVLVAGWVAVMGAVNLAVLRRASVKRRPYWLWAVLVALASSVVHLDG</sequence>
<keyword evidence="1" id="KW-0812">Transmembrane</keyword>
<dbReference type="EMBL" id="BAAAQX010000030">
    <property type="protein sequence ID" value="GAA2212968.1"/>
    <property type="molecule type" value="Genomic_DNA"/>
</dbReference>
<dbReference type="RefSeq" id="WP_344487967.1">
    <property type="nucleotide sequence ID" value="NZ_BAAAQX010000030.1"/>
</dbReference>
<protein>
    <submittedName>
        <fullName evidence="2">Uncharacterized protein</fullName>
    </submittedName>
</protein>
<evidence type="ECO:0000313" key="2">
    <source>
        <dbReference type="EMBL" id="GAA2212968.1"/>
    </source>
</evidence>
<evidence type="ECO:0000313" key="3">
    <source>
        <dbReference type="Proteomes" id="UP001499843"/>
    </source>
</evidence>
<dbReference type="Proteomes" id="UP001499843">
    <property type="component" value="Unassembled WGS sequence"/>
</dbReference>
<feature type="transmembrane region" description="Helical" evidence="1">
    <location>
        <begin position="93"/>
        <end position="109"/>
    </location>
</feature>
<evidence type="ECO:0000256" key="1">
    <source>
        <dbReference type="SAM" id="Phobius"/>
    </source>
</evidence>
<gene>
    <name evidence="2" type="ORF">GCM10009850_084300</name>
</gene>
<feature type="transmembrane region" description="Helical" evidence="1">
    <location>
        <begin position="12"/>
        <end position="36"/>
    </location>
</feature>
<feature type="transmembrane region" description="Helical" evidence="1">
    <location>
        <begin position="56"/>
        <end position="81"/>
    </location>
</feature>
<name>A0ABN3CUI7_9ACTN</name>
<reference evidence="2 3" key="1">
    <citation type="journal article" date="2019" name="Int. J. Syst. Evol. Microbiol.">
        <title>The Global Catalogue of Microorganisms (GCM) 10K type strain sequencing project: providing services to taxonomists for standard genome sequencing and annotation.</title>
        <authorList>
            <consortium name="The Broad Institute Genomics Platform"/>
            <consortium name="The Broad Institute Genome Sequencing Center for Infectious Disease"/>
            <person name="Wu L."/>
            <person name="Ma J."/>
        </authorList>
    </citation>
    <scope>NUCLEOTIDE SEQUENCE [LARGE SCALE GENOMIC DNA]</scope>
    <source>
        <strain evidence="2 3">JCM 16114</strain>
    </source>
</reference>
<proteinExistence type="predicted"/>
<keyword evidence="1" id="KW-1133">Transmembrane helix</keyword>
<organism evidence="2 3">
    <name type="scientific">Nonomuraea monospora</name>
    <dbReference type="NCBI Taxonomy" id="568818"/>
    <lineage>
        <taxon>Bacteria</taxon>
        <taxon>Bacillati</taxon>
        <taxon>Actinomycetota</taxon>
        <taxon>Actinomycetes</taxon>
        <taxon>Streptosporangiales</taxon>
        <taxon>Streptosporangiaceae</taxon>
        <taxon>Nonomuraea</taxon>
    </lineage>
</organism>